<comment type="caution">
    <text evidence="1">The sequence shown here is derived from an EMBL/GenBank/DDBJ whole genome shotgun (WGS) entry which is preliminary data.</text>
</comment>
<protein>
    <submittedName>
        <fullName evidence="1">Uncharacterized protein</fullName>
    </submittedName>
</protein>
<accession>A0AAD2GB49</accession>
<dbReference type="EMBL" id="CAKOGP040002358">
    <property type="protein sequence ID" value="CAJ1968020.1"/>
    <property type="molecule type" value="Genomic_DNA"/>
</dbReference>
<sequence length="208" mass="23564">MRSTVDTLRAVNYYSAEDDASWAIHTPNVTTVIGRHKQKLYHGFIANCHKAVAEQKEENPQLCSENEEYRRGWSRTQELTNELFAEAKKVVEEWTGQELRPVSLYGIRLFHNGSSLAPHMDRNPLISSAIMYGHEGAVTNVTMAPGDMVLVYESHSVIHGRPFSLNGDFYANIFVHFEPLGPSKDEPLETFMTPIYIFHHISFPAVDG</sequence>
<reference evidence="1" key="1">
    <citation type="submission" date="2023-08" db="EMBL/GenBank/DDBJ databases">
        <authorList>
            <person name="Audoor S."/>
            <person name="Bilcke G."/>
        </authorList>
    </citation>
    <scope>NUCLEOTIDE SEQUENCE</scope>
</reference>
<dbReference type="AlphaFoldDB" id="A0AAD2GB49"/>
<evidence type="ECO:0000313" key="1">
    <source>
        <dbReference type="EMBL" id="CAJ1968020.1"/>
    </source>
</evidence>
<evidence type="ECO:0000313" key="2">
    <source>
        <dbReference type="Proteomes" id="UP001295423"/>
    </source>
</evidence>
<keyword evidence="2" id="KW-1185">Reference proteome</keyword>
<proteinExistence type="predicted"/>
<organism evidence="1 2">
    <name type="scientific">Cylindrotheca closterium</name>
    <dbReference type="NCBI Taxonomy" id="2856"/>
    <lineage>
        <taxon>Eukaryota</taxon>
        <taxon>Sar</taxon>
        <taxon>Stramenopiles</taxon>
        <taxon>Ochrophyta</taxon>
        <taxon>Bacillariophyta</taxon>
        <taxon>Bacillariophyceae</taxon>
        <taxon>Bacillariophycidae</taxon>
        <taxon>Bacillariales</taxon>
        <taxon>Bacillariaceae</taxon>
        <taxon>Cylindrotheca</taxon>
    </lineage>
</organism>
<gene>
    <name evidence="1" type="ORF">CYCCA115_LOCUS23047</name>
</gene>
<name>A0AAD2GB49_9STRA</name>
<dbReference type="Proteomes" id="UP001295423">
    <property type="component" value="Unassembled WGS sequence"/>
</dbReference>